<reference evidence="2 3" key="1">
    <citation type="submission" date="2020-02" db="EMBL/GenBank/DDBJ databases">
        <title>Albibacoteraceae fam. nov., the first described family within the subdivision 4 Verrucomicrobia.</title>
        <authorList>
            <person name="Xi F."/>
        </authorList>
    </citation>
    <scope>NUCLEOTIDE SEQUENCE [LARGE SCALE GENOMIC DNA]</scope>
    <source>
        <strain evidence="2 3">CK1056</strain>
    </source>
</reference>
<keyword evidence="3" id="KW-1185">Reference proteome</keyword>
<dbReference type="RefSeq" id="WP_163964693.1">
    <property type="nucleotide sequence ID" value="NZ_JAAGNX010000002.1"/>
</dbReference>
<evidence type="ECO:0000313" key="2">
    <source>
        <dbReference type="EMBL" id="NDV62579.1"/>
    </source>
</evidence>
<protein>
    <submittedName>
        <fullName evidence="2">Uncharacterized protein</fullName>
    </submittedName>
</protein>
<dbReference type="Proteomes" id="UP000478417">
    <property type="component" value="Unassembled WGS sequence"/>
</dbReference>
<comment type="caution">
    <text evidence="2">The sequence shown here is derived from an EMBL/GenBank/DDBJ whole genome shotgun (WGS) entry which is preliminary data.</text>
</comment>
<accession>A0A6B2M304</accession>
<dbReference type="EMBL" id="JAAGNX010000002">
    <property type="protein sequence ID" value="NDV62579.1"/>
    <property type="molecule type" value="Genomic_DNA"/>
</dbReference>
<organism evidence="2 3">
    <name type="scientific">Oceanipulchritudo coccoides</name>
    <dbReference type="NCBI Taxonomy" id="2706888"/>
    <lineage>
        <taxon>Bacteria</taxon>
        <taxon>Pseudomonadati</taxon>
        <taxon>Verrucomicrobiota</taxon>
        <taxon>Opitutia</taxon>
        <taxon>Puniceicoccales</taxon>
        <taxon>Oceanipulchritudinaceae</taxon>
        <taxon>Oceanipulchritudo</taxon>
    </lineage>
</organism>
<gene>
    <name evidence="2" type="ORF">G0Q06_08960</name>
</gene>
<sequence>MALGSNKKKVSQRLWRPDFREVSVLPDTKVIRTGFLINFVAISIALLVVTIYVIKEYSLQSLTAQVRELQSQVADNTASNRSILDTNKRFKQSSSIMEEVIAFDQQLLEFPLFIKEITLILPQRVILSEIQMKSAEGLDGETNAPYFSVDLKGRILAGSVMTPSQVLSNFQDEINKLPSMKGRQIEMDLVQFRRNNEQGYFDFTLELMIPPEKGSKS</sequence>
<evidence type="ECO:0000256" key="1">
    <source>
        <dbReference type="SAM" id="Phobius"/>
    </source>
</evidence>
<dbReference type="AlphaFoldDB" id="A0A6B2M304"/>
<name>A0A6B2M304_9BACT</name>
<feature type="transmembrane region" description="Helical" evidence="1">
    <location>
        <begin position="35"/>
        <end position="54"/>
    </location>
</feature>
<proteinExistence type="predicted"/>
<keyword evidence="1" id="KW-1133">Transmembrane helix</keyword>
<keyword evidence="1" id="KW-0472">Membrane</keyword>
<keyword evidence="1" id="KW-0812">Transmembrane</keyword>
<evidence type="ECO:0000313" key="3">
    <source>
        <dbReference type="Proteomes" id="UP000478417"/>
    </source>
</evidence>